<dbReference type="EMBL" id="CAJNOO010001564">
    <property type="protein sequence ID" value="CAF1170989.1"/>
    <property type="molecule type" value="Genomic_DNA"/>
</dbReference>
<accession>A0A814UE23</accession>
<gene>
    <name evidence="1" type="ORF">RFH988_LOCUS22971</name>
</gene>
<organism evidence="1 2">
    <name type="scientific">Rotaria sordida</name>
    <dbReference type="NCBI Taxonomy" id="392033"/>
    <lineage>
        <taxon>Eukaryota</taxon>
        <taxon>Metazoa</taxon>
        <taxon>Spiralia</taxon>
        <taxon>Gnathifera</taxon>
        <taxon>Rotifera</taxon>
        <taxon>Eurotatoria</taxon>
        <taxon>Bdelloidea</taxon>
        <taxon>Philodinida</taxon>
        <taxon>Philodinidae</taxon>
        <taxon>Rotaria</taxon>
    </lineage>
</organism>
<sequence length="97" mass="11120">MSFDLVHSDLAPTEYTPDMKLSEKFVRPSKSIHAIANCYISLNKQEISPFLRRQCGRLGLCHRGIDRRRPNYPFLDDNRTGVSCHACLLVNPEIVMD</sequence>
<reference evidence="1" key="1">
    <citation type="submission" date="2021-02" db="EMBL/GenBank/DDBJ databases">
        <authorList>
            <person name="Nowell W R."/>
        </authorList>
    </citation>
    <scope>NUCLEOTIDE SEQUENCE</scope>
</reference>
<evidence type="ECO:0000313" key="1">
    <source>
        <dbReference type="EMBL" id="CAF1170989.1"/>
    </source>
</evidence>
<evidence type="ECO:0000313" key="2">
    <source>
        <dbReference type="Proteomes" id="UP000663882"/>
    </source>
</evidence>
<dbReference type="Proteomes" id="UP000663882">
    <property type="component" value="Unassembled WGS sequence"/>
</dbReference>
<comment type="caution">
    <text evidence="1">The sequence shown here is derived from an EMBL/GenBank/DDBJ whole genome shotgun (WGS) entry which is preliminary data.</text>
</comment>
<protein>
    <submittedName>
        <fullName evidence="1">Uncharacterized protein</fullName>
    </submittedName>
</protein>
<name>A0A814UE23_9BILA</name>
<dbReference type="AlphaFoldDB" id="A0A814UE23"/>
<proteinExistence type="predicted"/>